<dbReference type="RefSeq" id="WP_307373594.1">
    <property type="nucleotide sequence ID" value="NZ_JAUSUW010000007.1"/>
</dbReference>
<evidence type="ECO:0000313" key="2">
    <source>
        <dbReference type="EMBL" id="MDQ0421710.1"/>
    </source>
</evidence>
<sequence>MNRFATILSASALSAIAFGAESLAAVPAFAGSAESKIESTIQTMSGNDFDVVQIDSLQKGDPAHDRFGSVEPTSEEARLVQASVIANRPLAQKLESQKVELTNIVGAEQAADGGITFYVR</sequence>
<evidence type="ECO:0000313" key="3">
    <source>
        <dbReference type="Proteomes" id="UP001238496"/>
    </source>
</evidence>
<dbReference type="EMBL" id="JAUSUW010000007">
    <property type="protein sequence ID" value="MDQ0421710.1"/>
    <property type="molecule type" value="Genomic_DNA"/>
</dbReference>
<proteinExistence type="predicted"/>
<comment type="caution">
    <text evidence="2">The sequence shown here is derived from an EMBL/GenBank/DDBJ whole genome shotgun (WGS) entry which is preliminary data.</text>
</comment>
<accession>A0ABU0G8N7</accession>
<feature type="signal peptide" evidence="1">
    <location>
        <begin position="1"/>
        <end position="30"/>
    </location>
</feature>
<keyword evidence="3" id="KW-1185">Reference proteome</keyword>
<keyword evidence="1" id="KW-0732">Signal</keyword>
<dbReference type="Proteomes" id="UP001238496">
    <property type="component" value="Unassembled WGS sequence"/>
</dbReference>
<organism evidence="2 3">
    <name type="scientific">Peteryoungia aggregata LMG 23059</name>
    <dbReference type="NCBI Taxonomy" id="1368425"/>
    <lineage>
        <taxon>Bacteria</taxon>
        <taxon>Pseudomonadati</taxon>
        <taxon>Pseudomonadota</taxon>
        <taxon>Alphaproteobacteria</taxon>
        <taxon>Hyphomicrobiales</taxon>
        <taxon>Rhizobiaceae</taxon>
        <taxon>Peteryoungia</taxon>
    </lineage>
</organism>
<evidence type="ECO:0000256" key="1">
    <source>
        <dbReference type="SAM" id="SignalP"/>
    </source>
</evidence>
<name>A0ABU0G8N7_9HYPH</name>
<gene>
    <name evidence="2" type="ORF">J2045_002750</name>
</gene>
<protein>
    <submittedName>
        <fullName evidence="2">Uncharacterized protein</fullName>
    </submittedName>
</protein>
<feature type="chain" id="PRO_5045606178" evidence="1">
    <location>
        <begin position="31"/>
        <end position="120"/>
    </location>
</feature>
<reference evidence="2 3" key="1">
    <citation type="submission" date="2023-07" db="EMBL/GenBank/DDBJ databases">
        <title>Genomic Encyclopedia of Type Strains, Phase IV (KMG-IV): sequencing the most valuable type-strain genomes for metagenomic binning, comparative biology and taxonomic classification.</title>
        <authorList>
            <person name="Goeker M."/>
        </authorList>
    </citation>
    <scope>NUCLEOTIDE SEQUENCE [LARGE SCALE GENOMIC DNA]</scope>
    <source>
        <strain evidence="2 3">DSM 1111</strain>
    </source>
</reference>